<dbReference type="RefSeq" id="WP_066857509.1">
    <property type="nucleotide sequence ID" value="NZ_JXMS01000029.1"/>
</dbReference>
<evidence type="ECO:0000256" key="1">
    <source>
        <dbReference type="ARBA" id="ARBA00000815"/>
    </source>
</evidence>
<comment type="cofactor">
    <cofactor evidence="6">
        <name>a divalent metal cation</name>
        <dbReference type="ChEBI" id="CHEBI:60240"/>
    </cofactor>
    <text evidence="6">Binds 1 divalent metal cation per subunit.</text>
</comment>
<dbReference type="InterPro" id="IPR036523">
    <property type="entry name" value="SurE-like_sf"/>
</dbReference>
<dbReference type="GO" id="GO:0005737">
    <property type="term" value="C:cytoplasm"/>
    <property type="evidence" value="ECO:0007669"/>
    <property type="project" value="UniProtKB-SubCell"/>
</dbReference>
<evidence type="ECO:0000256" key="2">
    <source>
        <dbReference type="ARBA" id="ARBA00011062"/>
    </source>
</evidence>
<dbReference type="HAMAP" id="MF_00060">
    <property type="entry name" value="SurE"/>
    <property type="match status" value="1"/>
</dbReference>
<comment type="function">
    <text evidence="6">Nucleotidase that shows phosphatase activity on nucleoside 5'-monophosphates.</text>
</comment>
<accession>A0A1B7XA23</accession>
<keyword evidence="9" id="KW-1185">Reference proteome</keyword>
<evidence type="ECO:0000313" key="9">
    <source>
        <dbReference type="Proteomes" id="UP000091979"/>
    </source>
</evidence>
<dbReference type="PANTHER" id="PTHR30457">
    <property type="entry name" value="5'-NUCLEOTIDASE SURE"/>
    <property type="match status" value="1"/>
</dbReference>
<feature type="domain" description="Survival protein SurE-like phosphatase/nucleotidase" evidence="7">
    <location>
        <begin position="3"/>
        <end position="187"/>
    </location>
</feature>
<dbReference type="OrthoDB" id="9780815at2"/>
<keyword evidence="6" id="KW-0963">Cytoplasm</keyword>
<gene>
    <name evidence="6" type="primary">surE</name>
    <name evidence="8" type="ORF">SP90_13915</name>
</gene>
<dbReference type="NCBIfam" id="NF001490">
    <property type="entry name" value="PRK00346.1-4"/>
    <property type="match status" value="1"/>
</dbReference>
<dbReference type="GO" id="GO:0046872">
    <property type="term" value="F:metal ion binding"/>
    <property type="evidence" value="ECO:0007669"/>
    <property type="project" value="UniProtKB-UniRule"/>
</dbReference>
<keyword evidence="5 6" id="KW-0378">Hydrolase</keyword>
<evidence type="ECO:0000259" key="7">
    <source>
        <dbReference type="Pfam" id="PF01975"/>
    </source>
</evidence>
<dbReference type="SUPFAM" id="SSF64167">
    <property type="entry name" value="SurE-like"/>
    <property type="match status" value="1"/>
</dbReference>
<feature type="binding site" evidence="6">
    <location>
        <position position="40"/>
    </location>
    <ligand>
        <name>a divalent metal cation</name>
        <dbReference type="ChEBI" id="CHEBI:60240"/>
    </ligand>
</feature>
<keyword evidence="3 6" id="KW-0479">Metal-binding</keyword>
<dbReference type="Gene3D" id="3.40.1210.10">
    <property type="entry name" value="Survival protein SurE-like phosphatase/nucleotidase"/>
    <property type="match status" value="1"/>
</dbReference>
<keyword evidence="4 6" id="KW-0547">Nucleotide-binding</keyword>
<dbReference type="AlphaFoldDB" id="A0A1B7XA23"/>
<dbReference type="GO" id="GO:0008253">
    <property type="term" value="F:5'-nucleotidase activity"/>
    <property type="evidence" value="ECO:0007669"/>
    <property type="project" value="UniProtKB-UniRule"/>
</dbReference>
<organism evidence="8 9">
    <name type="scientific">Halodesulfovibrio spirochaetisodalis</name>
    <dbReference type="NCBI Taxonomy" id="1560234"/>
    <lineage>
        <taxon>Bacteria</taxon>
        <taxon>Pseudomonadati</taxon>
        <taxon>Thermodesulfobacteriota</taxon>
        <taxon>Desulfovibrionia</taxon>
        <taxon>Desulfovibrionales</taxon>
        <taxon>Desulfovibrionaceae</taxon>
        <taxon>Halodesulfovibrio</taxon>
    </lineage>
</organism>
<dbReference type="Proteomes" id="UP000091979">
    <property type="component" value="Unassembled WGS sequence"/>
</dbReference>
<dbReference type="InterPro" id="IPR002828">
    <property type="entry name" value="SurE-like_Pase/nucleotidase"/>
</dbReference>
<feature type="binding site" evidence="6">
    <location>
        <position position="95"/>
    </location>
    <ligand>
        <name>a divalent metal cation</name>
        <dbReference type="ChEBI" id="CHEBI:60240"/>
    </ligand>
</feature>
<evidence type="ECO:0000313" key="8">
    <source>
        <dbReference type="EMBL" id="OBQ46187.1"/>
    </source>
</evidence>
<dbReference type="PANTHER" id="PTHR30457:SF0">
    <property type="entry name" value="PHOSPHATASE, PUTATIVE (AFU_ORTHOLOGUE AFUA_4G01070)-RELATED"/>
    <property type="match status" value="1"/>
</dbReference>
<dbReference type="STRING" id="1560234.SP90_13915"/>
<protein>
    <recommendedName>
        <fullName evidence="6">5'-nucleotidase SurE</fullName>
        <ecNumber evidence="6">3.1.3.5</ecNumber>
    </recommendedName>
    <alternativeName>
        <fullName evidence="6">Nucleoside 5'-monophosphate phosphohydrolase</fullName>
    </alternativeName>
</protein>
<dbReference type="GO" id="GO:0000166">
    <property type="term" value="F:nucleotide binding"/>
    <property type="evidence" value="ECO:0007669"/>
    <property type="project" value="UniProtKB-KW"/>
</dbReference>
<evidence type="ECO:0000256" key="4">
    <source>
        <dbReference type="ARBA" id="ARBA00022741"/>
    </source>
</evidence>
<evidence type="ECO:0000256" key="5">
    <source>
        <dbReference type="ARBA" id="ARBA00022801"/>
    </source>
</evidence>
<dbReference type="InterPro" id="IPR030048">
    <property type="entry name" value="SurE"/>
</dbReference>
<evidence type="ECO:0000256" key="6">
    <source>
        <dbReference type="HAMAP-Rule" id="MF_00060"/>
    </source>
</evidence>
<proteinExistence type="inferred from homology"/>
<feature type="binding site" evidence="6">
    <location>
        <position position="8"/>
    </location>
    <ligand>
        <name>a divalent metal cation</name>
        <dbReference type="ChEBI" id="CHEBI:60240"/>
    </ligand>
</feature>
<dbReference type="PATRIC" id="fig|1560234.3.peg.1895"/>
<sequence length="253" mass="27447">MIIALTNDDGIQAPGLRAIYKALVEAGHTVHCVAPVTEQSAVGHAVTLSMPLRIKEFKENGFRGKGVYGTPVDCVKLGLSSLIEDTIDLVISGINAGANVGPDILYSGTVSAATEGASMGYPSMAVSYDNFRPENLSSQAEFAVQLAENLPWDSLPKRCVVNVNFPNMPMEQTKGLRVCPQTSATWKDWYVHNTDPRGGSYWWLDGKIPPEDVAMGTDRDLLTEGYVTLTPLKFEFTDEQTMSALSVLNMDQG</sequence>
<comment type="subcellular location">
    <subcellularLocation>
        <location evidence="6">Cytoplasm</location>
    </subcellularLocation>
</comment>
<name>A0A1B7XA23_9BACT</name>
<feature type="binding site" evidence="6">
    <location>
        <position position="9"/>
    </location>
    <ligand>
        <name>a divalent metal cation</name>
        <dbReference type="ChEBI" id="CHEBI:60240"/>
    </ligand>
</feature>
<dbReference type="NCBIfam" id="TIGR00087">
    <property type="entry name" value="surE"/>
    <property type="match status" value="1"/>
</dbReference>
<dbReference type="Pfam" id="PF01975">
    <property type="entry name" value="SurE"/>
    <property type="match status" value="1"/>
</dbReference>
<reference evidence="8 9" key="1">
    <citation type="submission" date="2015-01" db="EMBL/GenBank/DDBJ databases">
        <title>Desulfovibrio sp. JC271 draft genome sequence.</title>
        <authorList>
            <person name="Shivani Y."/>
            <person name="Subhash Y."/>
            <person name="Sasikala C."/>
            <person name="Ramana C.V."/>
        </authorList>
    </citation>
    <scope>NUCLEOTIDE SEQUENCE [LARGE SCALE GENOMIC DNA]</scope>
    <source>
        <strain evidence="8 9">JC271</strain>
    </source>
</reference>
<comment type="catalytic activity">
    <reaction evidence="1 6">
        <text>a ribonucleoside 5'-phosphate + H2O = a ribonucleoside + phosphate</text>
        <dbReference type="Rhea" id="RHEA:12484"/>
        <dbReference type="ChEBI" id="CHEBI:15377"/>
        <dbReference type="ChEBI" id="CHEBI:18254"/>
        <dbReference type="ChEBI" id="CHEBI:43474"/>
        <dbReference type="ChEBI" id="CHEBI:58043"/>
        <dbReference type="EC" id="3.1.3.5"/>
    </reaction>
</comment>
<comment type="similarity">
    <text evidence="2 6">Belongs to the SurE nucleotidase family.</text>
</comment>
<dbReference type="EC" id="3.1.3.5" evidence="6"/>
<dbReference type="EMBL" id="JXMS01000029">
    <property type="protein sequence ID" value="OBQ46187.1"/>
    <property type="molecule type" value="Genomic_DNA"/>
</dbReference>
<comment type="caution">
    <text evidence="8">The sequence shown here is derived from an EMBL/GenBank/DDBJ whole genome shotgun (WGS) entry which is preliminary data.</text>
</comment>
<evidence type="ECO:0000256" key="3">
    <source>
        <dbReference type="ARBA" id="ARBA00022723"/>
    </source>
</evidence>